<evidence type="ECO:0000313" key="16">
    <source>
        <dbReference type="Proteomes" id="UP000528322"/>
    </source>
</evidence>
<dbReference type="Proteomes" id="UP000528322">
    <property type="component" value="Unassembled WGS sequence"/>
</dbReference>
<dbReference type="InterPro" id="IPR006674">
    <property type="entry name" value="HD_domain"/>
</dbReference>
<dbReference type="GO" id="GO:0008033">
    <property type="term" value="P:tRNA processing"/>
    <property type="evidence" value="ECO:0007669"/>
    <property type="project" value="UniProtKB-KW"/>
</dbReference>
<dbReference type="InterPro" id="IPR002646">
    <property type="entry name" value="PolA_pol_head_dom"/>
</dbReference>
<dbReference type="GO" id="GO:0003723">
    <property type="term" value="F:RNA binding"/>
    <property type="evidence" value="ECO:0007669"/>
    <property type="project" value="UniProtKB-KW"/>
</dbReference>
<dbReference type="InterPro" id="IPR032828">
    <property type="entry name" value="PolyA_RNA-bd"/>
</dbReference>
<name>A0A7W7Y618_9BACT</name>
<keyword evidence="7" id="KW-0692">RNA repair</keyword>
<evidence type="ECO:0000256" key="10">
    <source>
        <dbReference type="ARBA" id="ARBA00022884"/>
    </source>
</evidence>
<evidence type="ECO:0000256" key="8">
    <source>
        <dbReference type="ARBA" id="ARBA00022840"/>
    </source>
</evidence>
<evidence type="ECO:0000256" key="9">
    <source>
        <dbReference type="ARBA" id="ARBA00022842"/>
    </source>
</evidence>
<dbReference type="EC" id="2.7.7.19" evidence="15"/>
<protein>
    <submittedName>
        <fullName evidence="15">Poly(A) polymerase</fullName>
        <ecNumber evidence="15">2.7.7.19</ecNumber>
    </submittedName>
</protein>
<dbReference type="GO" id="GO:0046872">
    <property type="term" value="F:metal ion binding"/>
    <property type="evidence" value="ECO:0007669"/>
    <property type="project" value="UniProtKB-KW"/>
</dbReference>
<comment type="caution">
    <text evidence="15">The sequence shown here is derived from an EMBL/GenBank/DDBJ whole genome shotgun (WGS) entry which is preliminary data.</text>
</comment>
<dbReference type="Gene3D" id="3.30.460.10">
    <property type="entry name" value="Beta Polymerase, domain 2"/>
    <property type="match status" value="1"/>
</dbReference>
<keyword evidence="5" id="KW-0479">Metal-binding</keyword>
<evidence type="ECO:0000256" key="7">
    <source>
        <dbReference type="ARBA" id="ARBA00022800"/>
    </source>
</evidence>
<dbReference type="Pfam" id="PF01743">
    <property type="entry name" value="PolyA_pol"/>
    <property type="match status" value="1"/>
</dbReference>
<dbReference type="PANTHER" id="PTHR47545">
    <property type="entry name" value="MULTIFUNCTIONAL CCA PROTEIN"/>
    <property type="match status" value="1"/>
</dbReference>
<evidence type="ECO:0000256" key="3">
    <source>
        <dbReference type="ARBA" id="ARBA00022694"/>
    </source>
</evidence>
<sequence>MTASLLRLSEETLLKSIWNIANHTFPGCQIRLTGGWVRDRLRGVPSNDIDLILWQANPQQFASSILQHFPGSMHPMEPAPDKSRKVEAVKLYLYTPGEERFELDLMQITHGSNFHEALQGDALRRDFTINALFYDYQYQCIDDPTRGLDDLNQQQLRLTGNNPLRLQEDPLRLLRLARFHAQLGFNIEKQTRTAMECPTTISLLRQVSTERIGQELWQISSQDGTSAALELLFECGALDTLLTMALGEVNLAPWDIDQMTPHHHLSLWQHSLMALKCMEKKVSNSSDLQKRSALLLAALLHDIGKRCPWLWQNNERGHRTYYGHEHASATMTETFLRHYHFPQSFCARVKALVKSHMLPASLAQAKDKTLRNFLRKAVQEELDWHDTFALCYCDIVSKGKSPEETSMILTQLTKLEQRVSIVERHCHEIGRPPQQPLFNGHAIMKIFSNHTPGPWIGEVQQALLEIQDEQPAIETSHAAALLRESFPAYVAP</sequence>
<keyword evidence="2 11" id="KW-0808">Transferase</keyword>
<dbReference type="AlphaFoldDB" id="A0A7W7Y618"/>
<reference evidence="15 16" key="1">
    <citation type="submission" date="2020-08" db="EMBL/GenBank/DDBJ databases">
        <title>Genomic Encyclopedia of Type Strains, Phase IV (KMG-IV): sequencing the most valuable type-strain genomes for metagenomic binning, comparative biology and taxonomic classification.</title>
        <authorList>
            <person name="Goeker M."/>
        </authorList>
    </citation>
    <scope>NUCLEOTIDE SEQUENCE [LARGE SCALE GENOMIC DNA]</scope>
    <source>
        <strain evidence="15 16">DSM 22071</strain>
    </source>
</reference>
<keyword evidence="6" id="KW-0547">Nucleotide-binding</keyword>
<feature type="domain" description="HD" evidence="13">
    <location>
        <begin position="269"/>
        <end position="363"/>
    </location>
</feature>
<dbReference type="InterPro" id="IPR043519">
    <property type="entry name" value="NT_sf"/>
</dbReference>
<keyword evidence="8" id="KW-0067">ATP-binding</keyword>
<dbReference type="SUPFAM" id="SSF81301">
    <property type="entry name" value="Nucleotidyltransferase"/>
    <property type="match status" value="1"/>
</dbReference>
<comment type="cofactor">
    <cofactor evidence="1">
        <name>Mg(2+)</name>
        <dbReference type="ChEBI" id="CHEBI:18420"/>
    </cofactor>
</comment>
<proteinExistence type="inferred from homology"/>
<evidence type="ECO:0000259" key="13">
    <source>
        <dbReference type="Pfam" id="PF01966"/>
    </source>
</evidence>
<feature type="domain" description="tRNA nucleotidyltransferase/poly(A) polymerase RNA and SrmB- binding" evidence="14">
    <location>
        <begin position="184"/>
        <end position="242"/>
    </location>
</feature>
<dbReference type="GO" id="GO:0042245">
    <property type="term" value="P:RNA repair"/>
    <property type="evidence" value="ECO:0007669"/>
    <property type="project" value="UniProtKB-KW"/>
</dbReference>
<dbReference type="GO" id="GO:0005524">
    <property type="term" value="F:ATP binding"/>
    <property type="evidence" value="ECO:0007669"/>
    <property type="project" value="UniProtKB-KW"/>
</dbReference>
<dbReference type="Pfam" id="PF12627">
    <property type="entry name" value="PolyA_pol_RNAbd"/>
    <property type="match status" value="1"/>
</dbReference>
<keyword evidence="16" id="KW-1185">Reference proteome</keyword>
<evidence type="ECO:0000256" key="5">
    <source>
        <dbReference type="ARBA" id="ARBA00022723"/>
    </source>
</evidence>
<accession>A0A7W7Y618</accession>
<evidence type="ECO:0000256" key="4">
    <source>
        <dbReference type="ARBA" id="ARBA00022695"/>
    </source>
</evidence>
<keyword evidence="9" id="KW-0460">Magnesium</keyword>
<evidence type="ECO:0000256" key="1">
    <source>
        <dbReference type="ARBA" id="ARBA00001946"/>
    </source>
</evidence>
<keyword evidence="4 15" id="KW-0548">Nucleotidyltransferase</keyword>
<dbReference type="Gene3D" id="1.10.3090.10">
    <property type="entry name" value="cca-adding enzyme, domain 2"/>
    <property type="match status" value="1"/>
</dbReference>
<evidence type="ECO:0000313" key="15">
    <source>
        <dbReference type="EMBL" id="MBB5022718.1"/>
    </source>
</evidence>
<comment type="similarity">
    <text evidence="11">Belongs to the tRNA nucleotidyltransferase/poly(A) polymerase family.</text>
</comment>
<keyword evidence="10 11" id="KW-0694">RNA-binding</keyword>
<dbReference type="InterPro" id="IPR050124">
    <property type="entry name" value="tRNA_CCA-adding_enzyme"/>
</dbReference>
<gene>
    <name evidence="15" type="ORF">HNR37_002061</name>
</gene>
<organism evidence="15 16">
    <name type="scientific">Desulfurispira natronophila</name>
    <dbReference type="NCBI Taxonomy" id="682562"/>
    <lineage>
        <taxon>Bacteria</taxon>
        <taxon>Pseudomonadati</taxon>
        <taxon>Chrysiogenota</taxon>
        <taxon>Chrysiogenia</taxon>
        <taxon>Chrysiogenales</taxon>
        <taxon>Chrysiogenaceae</taxon>
        <taxon>Desulfurispira</taxon>
    </lineage>
</organism>
<dbReference type="RefSeq" id="WP_183733744.1">
    <property type="nucleotide sequence ID" value="NZ_JACHID010000015.1"/>
</dbReference>
<evidence type="ECO:0000256" key="2">
    <source>
        <dbReference type="ARBA" id="ARBA00022679"/>
    </source>
</evidence>
<evidence type="ECO:0000259" key="12">
    <source>
        <dbReference type="Pfam" id="PF01743"/>
    </source>
</evidence>
<dbReference type="GO" id="GO:1990817">
    <property type="term" value="F:poly(A) RNA polymerase activity"/>
    <property type="evidence" value="ECO:0007669"/>
    <property type="project" value="UniProtKB-EC"/>
</dbReference>
<feature type="domain" description="Poly A polymerase head" evidence="12">
    <location>
        <begin position="31"/>
        <end position="157"/>
    </location>
</feature>
<dbReference type="PANTHER" id="PTHR47545:SF1">
    <property type="entry name" value="MULTIFUNCTIONAL CCA PROTEIN"/>
    <property type="match status" value="1"/>
</dbReference>
<keyword evidence="3" id="KW-0819">tRNA processing</keyword>
<evidence type="ECO:0000256" key="6">
    <source>
        <dbReference type="ARBA" id="ARBA00022741"/>
    </source>
</evidence>
<dbReference type="SUPFAM" id="SSF81891">
    <property type="entry name" value="Poly A polymerase C-terminal region-like"/>
    <property type="match status" value="1"/>
</dbReference>
<dbReference type="EMBL" id="JACHID010000015">
    <property type="protein sequence ID" value="MBB5022718.1"/>
    <property type="molecule type" value="Genomic_DNA"/>
</dbReference>
<dbReference type="Pfam" id="PF01966">
    <property type="entry name" value="HD"/>
    <property type="match status" value="1"/>
</dbReference>
<evidence type="ECO:0000256" key="11">
    <source>
        <dbReference type="RuleBase" id="RU003953"/>
    </source>
</evidence>
<evidence type="ECO:0000259" key="14">
    <source>
        <dbReference type="Pfam" id="PF12627"/>
    </source>
</evidence>